<comment type="caution">
    <text evidence="2">Lacks conserved residue(s) required for the propagation of feature annotation.</text>
</comment>
<feature type="signal peptide" evidence="3">
    <location>
        <begin position="1"/>
        <end position="25"/>
    </location>
</feature>
<reference evidence="7" key="1">
    <citation type="journal article" date="2019" name="Int. J. Syst. Evol. Microbiol.">
        <title>The Global Catalogue of Microorganisms (GCM) 10K type strain sequencing project: providing services to taxonomists for standard genome sequencing and annotation.</title>
        <authorList>
            <consortium name="The Broad Institute Genomics Platform"/>
            <consortium name="The Broad Institute Genome Sequencing Center for Infectious Disease"/>
            <person name="Wu L."/>
            <person name="Ma J."/>
        </authorList>
    </citation>
    <scope>NUCLEOTIDE SEQUENCE [LARGE SCALE GENOMIC DNA]</scope>
    <source>
        <strain evidence="7">JCM 31319</strain>
    </source>
</reference>
<feature type="domain" description="Peptidase S8/S53" evidence="4">
    <location>
        <begin position="141"/>
        <end position="388"/>
    </location>
</feature>
<evidence type="ECO:0000313" key="6">
    <source>
        <dbReference type="EMBL" id="MFD1186524.1"/>
    </source>
</evidence>
<evidence type="ECO:0000259" key="5">
    <source>
        <dbReference type="Pfam" id="PF18962"/>
    </source>
</evidence>
<dbReference type="InterPro" id="IPR000209">
    <property type="entry name" value="Peptidase_S8/S53_dom"/>
</dbReference>
<dbReference type="CDD" id="cd04842">
    <property type="entry name" value="Peptidases_S8_Kp43_protease"/>
    <property type="match status" value="1"/>
</dbReference>
<protein>
    <submittedName>
        <fullName evidence="6">S8 family serine peptidase</fullName>
    </submittedName>
</protein>
<dbReference type="Pfam" id="PF00082">
    <property type="entry name" value="Peptidase_S8"/>
    <property type="match status" value="1"/>
</dbReference>
<name>A0ABW3SP03_9BACT</name>
<evidence type="ECO:0000256" key="2">
    <source>
        <dbReference type="PROSITE-ProRule" id="PRU01240"/>
    </source>
</evidence>
<dbReference type="RefSeq" id="WP_377526599.1">
    <property type="nucleotide sequence ID" value="NZ_JBHTLD010000074.1"/>
</dbReference>
<comment type="caution">
    <text evidence="6">The sequence shown here is derived from an EMBL/GenBank/DDBJ whole genome shotgun (WGS) entry which is preliminary data.</text>
</comment>
<evidence type="ECO:0000256" key="1">
    <source>
        <dbReference type="ARBA" id="ARBA00011073"/>
    </source>
</evidence>
<dbReference type="Proteomes" id="UP001597094">
    <property type="component" value="Unassembled WGS sequence"/>
</dbReference>
<evidence type="ECO:0000256" key="3">
    <source>
        <dbReference type="SAM" id="SignalP"/>
    </source>
</evidence>
<organism evidence="6 7">
    <name type="scientific">Pontibacter rugosus</name>
    <dbReference type="NCBI Taxonomy" id="1745966"/>
    <lineage>
        <taxon>Bacteria</taxon>
        <taxon>Pseudomonadati</taxon>
        <taxon>Bacteroidota</taxon>
        <taxon>Cytophagia</taxon>
        <taxon>Cytophagales</taxon>
        <taxon>Hymenobacteraceae</taxon>
        <taxon>Pontibacter</taxon>
    </lineage>
</organism>
<dbReference type="InterPro" id="IPR036852">
    <property type="entry name" value="Peptidase_S8/S53_dom_sf"/>
</dbReference>
<dbReference type="NCBIfam" id="TIGR04183">
    <property type="entry name" value="Por_Secre_tail"/>
    <property type="match status" value="1"/>
</dbReference>
<dbReference type="PANTHER" id="PTHR43399">
    <property type="entry name" value="SUBTILISIN-RELATED"/>
    <property type="match status" value="1"/>
</dbReference>
<proteinExistence type="inferred from homology"/>
<gene>
    <name evidence="6" type="ORF">ACFQ2O_09925</name>
</gene>
<dbReference type="Pfam" id="PF18962">
    <property type="entry name" value="Por_Secre_tail"/>
    <property type="match status" value="1"/>
</dbReference>
<feature type="domain" description="Secretion system C-terminal sorting" evidence="5">
    <location>
        <begin position="802"/>
        <end position="870"/>
    </location>
</feature>
<dbReference type="InterPro" id="IPR008979">
    <property type="entry name" value="Galactose-bd-like_sf"/>
</dbReference>
<dbReference type="Gene3D" id="2.60.120.380">
    <property type="match status" value="1"/>
</dbReference>
<evidence type="ECO:0000313" key="7">
    <source>
        <dbReference type="Proteomes" id="UP001597094"/>
    </source>
</evidence>
<dbReference type="SUPFAM" id="SSF52743">
    <property type="entry name" value="Subtilisin-like"/>
    <property type="match status" value="1"/>
</dbReference>
<feature type="chain" id="PRO_5045575771" evidence="3">
    <location>
        <begin position="26"/>
        <end position="874"/>
    </location>
</feature>
<comment type="similarity">
    <text evidence="1 2">Belongs to the peptidase S8 family.</text>
</comment>
<dbReference type="SUPFAM" id="SSF49785">
    <property type="entry name" value="Galactose-binding domain-like"/>
    <property type="match status" value="1"/>
</dbReference>
<keyword evidence="7" id="KW-1185">Reference proteome</keyword>
<dbReference type="PROSITE" id="PS51892">
    <property type="entry name" value="SUBTILASE"/>
    <property type="match status" value="1"/>
</dbReference>
<dbReference type="InterPro" id="IPR051048">
    <property type="entry name" value="Peptidase_S8/S53_subtilisin"/>
</dbReference>
<dbReference type="PANTHER" id="PTHR43399:SF4">
    <property type="entry name" value="CELL WALL-ASSOCIATED PROTEASE"/>
    <property type="match status" value="1"/>
</dbReference>
<keyword evidence="3" id="KW-0732">Signal</keyword>
<dbReference type="EMBL" id="JBHTLD010000074">
    <property type="protein sequence ID" value="MFD1186524.1"/>
    <property type="molecule type" value="Genomic_DNA"/>
</dbReference>
<dbReference type="InterPro" id="IPR026444">
    <property type="entry name" value="Secre_tail"/>
</dbReference>
<dbReference type="InterPro" id="IPR034058">
    <property type="entry name" value="TagA/B/C/D_pept_dom"/>
</dbReference>
<dbReference type="Gene3D" id="3.40.50.200">
    <property type="entry name" value="Peptidase S8/S53 domain"/>
    <property type="match status" value="1"/>
</dbReference>
<sequence>MRNRLKTTFAGILFLLAGTATPTLAQQSELKSTVKIATSLAQTATAEAPQQVRILPVDAAQFQVWLQEKLPHVKAKAITSSSSITLTNLKPGDLAVLQQSSLVKYIDRAHIQAKEELELKDSDLSANSISALHARYPELNGEGLLVSVKENPFDTTDIDFKGRIISSPAFAEVHSTHATTMATIIAGGANSTPLAQGVAWGSMITSSSFSNLMPDETAGLKANQASVQSHSYGVGVENYYGLESMAYDEQALAYPELLHVFSSGNSGSATTETGAYAGIAGVANLTGQFKTSKNSLSVGALDTNLAVGSLSSTGPAYDGRIKPELVAHGVGGTSEAAAVASGVALLVQQAYSLIHNGALPPAALVKAALINSADDVENPQVDFKSGYGNVDALGAVETIKQNRYFSGSVAAGATAKFILQVPEGVQQLKVTLVWHDAAASPDAPTALINDLDLRIQHVGTNQVWQPWVLNSYPHPDSLNKTATRGADHLNNVEQVTIASPTSGTYELQVEGFDLPEGQQSFYIAYEYTGGLAWLSPTSNNSLIAGSTNRIRWSSGGTGTARLAYKPHNSSTWIELSGSVDLKQPYFDWAAPDTIMMAQLRLTTNEQTLLSPEFLLAPVPKPAITLNCEGQVLLQWPALKNVTHYQVYSLQGRYMQPLQAVSDTVAILSGPEQEASYLAVAPVWANATGSRSRSVTYNPEATLCYIANFLPKQLVMDSVLFDLDLSTVYNLKEIALERFDKGTYVVVQPKALTNQTKYKLYDPAPATGINRYRARVVGLDGQVYYSQPEDVFYTQRGFVQVGPNPARAGEEVQVIAHGEGIVQLQLYNMMGQLVHSSTDGGVLKTVPTAGLAAGIYILRLQTEQGEKLVTRLLVQ</sequence>
<evidence type="ECO:0000259" key="4">
    <source>
        <dbReference type="Pfam" id="PF00082"/>
    </source>
</evidence>
<accession>A0ABW3SP03</accession>